<evidence type="ECO:0000256" key="4">
    <source>
        <dbReference type="ARBA" id="ARBA00022643"/>
    </source>
</evidence>
<dbReference type="PANTHER" id="PTHR22749">
    <property type="entry name" value="RIBOFLAVIN KINASE/FMN ADENYLYLTRANSFERASE"/>
    <property type="match status" value="1"/>
</dbReference>
<sequence length="186" mass="21015">MQFTVFLLTHWADHCVFVYGLLSGVKVNGCSLSAQNDNFADMSHTKFPYFFHGRVVPGHRRGSTELSMPTANLDDAAIARLPSDFLDGVYYGIAAVVSDGKQYGMLMSVGKNIHFNMEERTMEVHLLHQYSEQFYGEEVKGVVLGYLRPMLSFPNLKELIDAIRNDVDTAKNLLVKIDIENYNLDQ</sequence>
<keyword evidence="6" id="KW-0547">Nucleotide-binding</keyword>
<dbReference type="PANTHER" id="PTHR22749:SF6">
    <property type="entry name" value="RIBOFLAVIN KINASE"/>
    <property type="match status" value="1"/>
</dbReference>
<gene>
    <name evidence="10" type="ORF">EVEC_LOCUS9857</name>
</gene>
<reference evidence="12" key="1">
    <citation type="submission" date="2017-02" db="UniProtKB">
        <authorList>
            <consortium name="WormBaseParasite"/>
        </authorList>
    </citation>
    <scope>IDENTIFICATION</scope>
</reference>
<dbReference type="UniPathway" id="UPA00276">
    <property type="reaction ID" value="UER00406"/>
</dbReference>
<comment type="pathway">
    <text evidence="1">Cofactor biosynthesis; FMN biosynthesis; FMN from riboflavin (ATP route): step 1/1.</text>
</comment>
<dbReference type="OrthoDB" id="276388at2759"/>
<evidence type="ECO:0000313" key="10">
    <source>
        <dbReference type="EMBL" id="VDD95106.1"/>
    </source>
</evidence>
<keyword evidence="7" id="KW-0067">ATP-binding</keyword>
<feature type="signal peptide" evidence="8">
    <location>
        <begin position="1"/>
        <end position="20"/>
    </location>
</feature>
<dbReference type="Gene3D" id="2.40.30.30">
    <property type="entry name" value="Riboflavin kinase-like"/>
    <property type="match status" value="1"/>
</dbReference>
<dbReference type="EC" id="2.7.1.26" evidence="2"/>
<keyword evidence="4" id="KW-0288">FMN</keyword>
<evidence type="ECO:0000259" key="9">
    <source>
        <dbReference type="SMART" id="SM00904"/>
    </source>
</evidence>
<evidence type="ECO:0000256" key="2">
    <source>
        <dbReference type="ARBA" id="ARBA00012105"/>
    </source>
</evidence>
<dbReference type="STRING" id="51028.A0A0N4VI61"/>
<feature type="chain" id="PRO_5043122956" description="riboflavin kinase" evidence="8">
    <location>
        <begin position="21"/>
        <end position="186"/>
    </location>
</feature>
<evidence type="ECO:0000256" key="1">
    <source>
        <dbReference type="ARBA" id="ARBA00005201"/>
    </source>
</evidence>
<reference evidence="10 11" key="2">
    <citation type="submission" date="2018-10" db="EMBL/GenBank/DDBJ databases">
        <authorList>
            <consortium name="Pathogen Informatics"/>
        </authorList>
    </citation>
    <scope>NUCLEOTIDE SEQUENCE [LARGE SCALE GENOMIC DNA]</scope>
</reference>
<proteinExistence type="predicted"/>
<evidence type="ECO:0000256" key="6">
    <source>
        <dbReference type="ARBA" id="ARBA00022741"/>
    </source>
</evidence>
<evidence type="ECO:0000256" key="5">
    <source>
        <dbReference type="ARBA" id="ARBA00022679"/>
    </source>
</evidence>
<dbReference type="GO" id="GO:0005739">
    <property type="term" value="C:mitochondrion"/>
    <property type="evidence" value="ECO:0007669"/>
    <property type="project" value="TreeGrafter"/>
</dbReference>
<dbReference type="InterPro" id="IPR023468">
    <property type="entry name" value="Riboflavin_kinase"/>
</dbReference>
<name>A0A0N4VI61_ENTVE</name>
<dbReference type="EMBL" id="UXUI01010341">
    <property type="protein sequence ID" value="VDD95106.1"/>
    <property type="molecule type" value="Genomic_DNA"/>
</dbReference>
<dbReference type="GO" id="GO:0008531">
    <property type="term" value="F:riboflavin kinase activity"/>
    <property type="evidence" value="ECO:0007669"/>
    <property type="project" value="UniProtKB-EC"/>
</dbReference>
<dbReference type="InterPro" id="IPR015865">
    <property type="entry name" value="Riboflavin_kinase_bac/euk"/>
</dbReference>
<evidence type="ECO:0000313" key="11">
    <source>
        <dbReference type="Proteomes" id="UP000274131"/>
    </source>
</evidence>
<dbReference type="SMART" id="SM00904">
    <property type="entry name" value="Flavokinase"/>
    <property type="match status" value="1"/>
</dbReference>
<evidence type="ECO:0000256" key="8">
    <source>
        <dbReference type="SAM" id="SignalP"/>
    </source>
</evidence>
<accession>A0A0N4VI61</accession>
<keyword evidence="8" id="KW-0732">Signal</keyword>
<protein>
    <recommendedName>
        <fullName evidence="2">riboflavin kinase</fullName>
        <ecNumber evidence="2">2.7.1.26</ecNumber>
    </recommendedName>
</protein>
<evidence type="ECO:0000313" key="12">
    <source>
        <dbReference type="WBParaSite" id="EVEC_0001051201-mRNA-1"/>
    </source>
</evidence>
<dbReference type="SUPFAM" id="SSF82114">
    <property type="entry name" value="Riboflavin kinase-like"/>
    <property type="match status" value="1"/>
</dbReference>
<dbReference type="Pfam" id="PF01687">
    <property type="entry name" value="Flavokinase"/>
    <property type="match status" value="1"/>
</dbReference>
<organism evidence="12">
    <name type="scientific">Enterobius vermicularis</name>
    <name type="common">Human pinworm</name>
    <dbReference type="NCBI Taxonomy" id="51028"/>
    <lineage>
        <taxon>Eukaryota</taxon>
        <taxon>Metazoa</taxon>
        <taxon>Ecdysozoa</taxon>
        <taxon>Nematoda</taxon>
        <taxon>Chromadorea</taxon>
        <taxon>Rhabditida</taxon>
        <taxon>Spirurina</taxon>
        <taxon>Oxyuridomorpha</taxon>
        <taxon>Oxyuroidea</taxon>
        <taxon>Oxyuridae</taxon>
        <taxon>Enterobius</taxon>
    </lineage>
</organism>
<dbReference type="WBParaSite" id="EVEC_0001051201-mRNA-1">
    <property type="protein sequence ID" value="EVEC_0001051201-mRNA-1"/>
    <property type="gene ID" value="EVEC_0001051201"/>
</dbReference>
<evidence type="ECO:0000256" key="7">
    <source>
        <dbReference type="ARBA" id="ARBA00022840"/>
    </source>
</evidence>
<keyword evidence="3" id="KW-0285">Flavoprotein</keyword>
<dbReference type="GO" id="GO:0009398">
    <property type="term" value="P:FMN biosynthetic process"/>
    <property type="evidence" value="ECO:0007669"/>
    <property type="project" value="UniProtKB-UniPathway"/>
</dbReference>
<dbReference type="GO" id="GO:0005524">
    <property type="term" value="F:ATP binding"/>
    <property type="evidence" value="ECO:0007669"/>
    <property type="project" value="UniProtKB-KW"/>
</dbReference>
<dbReference type="Proteomes" id="UP000274131">
    <property type="component" value="Unassembled WGS sequence"/>
</dbReference>
<feature type="domain" description="Riboflavin kinase" evidence="9">
    <location>
        <begin position="44"/>
        <end position="175"/>
    </location>
</feature>
<dbReference type="InterPro" id="IPR023465">
    <property type="entry name" value="Riboflavin_kinase_dom_sf"/>
</dbReference>
<dbReference type="AlphaFoldDB" id="A0A0N4VI61"/>
<keyword evidence="11" id="KW-1185">Reference proteome</keyword>
<keyword evidence="5" id="KW-0808">Transferase</keyword>
<evidence type="ECO:0000256" key="3">
    <source>
        <dbReference type="ARBA" id="ARBA00022630"/>
    </source>
</evidence>
<dbReference type="GO" id="GO:0009231">
    <property type="term" value="P:riboflavin biosynthetic process"/>
    <property type="evidence" value="ECO:0007669"/>
    <property type="project" value="InterPro"/>
</dbReference>